<dbReference type="Proteomes" id="UP000054010">
    <property type="component" value="Unassembled WGS sequence"/>
</dbReference>
<dbReference type="InterPro" id="IPR017871">
    <property type="entry name" value="ABC_transporter-like_CS"/>
</dbReference>
<dbReference type="GO" id="GO:0016887">
    <property type="term" value="F:ATP hydrolysis activity"/>
    <property type="evidence" value="ECO:0007669"/>
    <property type="project" value="InterPro"/>
</dbReference>
<dbReference type="HOGENOM" id="CLU_000604_1_22_0"/>
<evidence type="ECO:0000256" key="1">
    <source>
        <dbReference type="ARBA" id="ARBA00022448"/>
    </source>
</evidence>
<evidence type="ECO:0000313" key="5">
    <source>
        <dbReference type="EMBL" id="EFO81441.1"/>
    </source>
</evidence>
<dbReference type="GO" id="GO:0005524">
    <property type="term" value="F:ATP binding"/>
    <property type="evidence" value="ECO:0007669"/>
    <property type="project" value="UniProtKB-KW"/>
</dbReference>
<dbReference type="eggNOG" id="COG1116">
    <property type="taxonomic scope" value="Bacteria"/>
</dbReference>
<accession>E1IBM2</accession>
<keyword evidence="2" id="KW-0547">Nucleotide-binding</keyword>
<evidence type="ECO:0000259" key="4">
    <source>
        <dbReference type="PROSITE" id="PS50893"/>
    </source>
</evidence>
<name>E1IBM2_9CHLR</name>
<dbReference type="Pfam" id="PF00005">
    <property type="entry name" value="ABC_tran"/>
    <property type="match status" value="1"/>
</dbReference>
<reference evidence="5 6" key="1">
    <citation type="journal article" date="2011" name="J. Bacteriol.">
        <title>Draft genome sequence of the anoxygenic filamentous phototrophic bacterium Oscillochloris trichoides subsp. DG-6.</title>
        <authorList>
            <person name="Kuznetsov B.B."/>
            <person name="Ivanovsky R.N."/>
            <person name="Keppen O.I."/>
            <person name="Sukhacheva M.V."/>
            <person name="Bumazhkin B.K."/>
            <person name="Patutina E.O."/>
            <person name="Beletsky A.V."/>
            <person name="Mardanov A.V."/>
            <person name="Baslerov R.V."/>
            <person name="Panteleeva A.N."/>
            <person name="Kolganova T.V."/>
            <person name="Ravin N.V."/>
            <person name="Skryabin K.G."/>
        </authorList>
    </citation>
    <scope>NUCLEOTIDE SEQUENCE [LARGE SCALE GENOMIC DNA]</scope>
    <source>
        <strain evidence="5 6">DG-6</strain>
    </source>
</reference>
<protein>
    <submittedName>
        <fullName evidence="5">ABC transporter related protein</fullName>
    </submittedName>
</protein>
<gene>
    <name evidence="5" type="ORF">OSCT_0723</name>
</gene>
<evidence type="ECO:0000313" key="6">
    <source>
        <dbReference type="Proteomes" id="UP000054010"/>
    </source>
</evidence>
<evidence type="ECO:0000256" key="2">
    <source>
        <dbReference type="ARBA" id="ARBA00022741"/>
    </source>
</evidence>
<dbReference type="SMART" id="SM00382">
    <property type="entry name" value="AAA"/>
    <property type="match status" value="1"/>
</dbReference>
<dbReference type="PROSITE" id="PS00211">
    <property type="entry name" value="ABC_TRANSPORTER_1"/>
    <property type="match status" value="1"/>
</dbReference>
<dbReference type="PANTHER" id="PTHR42788:SF20">
    <property type="entry name" value="ABC TRANSPORTER ATP-BINDING PROTEIN"/>
    <property type="match status" value="1"/>
</dbReference>
<dbReference type="InterPro" id="IPR003439">
    <property type="entry name" value="ABC_transporter-like_ATP-bd"/>
</dbReference>
<dbReference type="InterPro" id="IPR027417">
    <property type="entry name" value="P-loop_NTPase"/>
</dbReference>
<comment type="caution">
    <text evidence="5">The sequence shown here is derived from an EMBL/GenBank/DDBJ whole genome shotgun (WGS) entry which is preliminary data.</text>
</comment>
<dbReference type="Gene3D" id="3.40.50.300">
    <property type="entry name" value="P-loop containing nucleotide triphosphate hydrolases"/>
    <property type="match status" value="1"/>
</dbReference>
<dbReference type="InterPro" id="IPR050166">
    <property type="entry name" value="ABC_transporter_ATP-bind"/>
</dbReference>
<dbReference type="CDD" id="cd03293">
    <property type="entry name" value="ABC_NrtD_SsuB_transporters"/>
    <property type="match status" value="1"/>
</dbReference>
<dbReference type="InterPro" id="IPR003593">
    <property type="entry name" value="AAA+_ATPase"/>
</dbReference>
<dbReference type="PROSITE" id="PS50893">
    <property type="entry name" value="ABC_TRANSPORTER_2"/>
    <property type="match status" value="1"/>
</dbReference>
<dbReference type="STRING" id="765420.OSCT_0723"/>
<dbReference type="AlphaFoldDB" id="E1IBM2"/>
<evidence type="ECO:0000256" key="3">
    <source>
        <dbReference type="ARBA" id="ARBA00022840"/>
    </source>
</evidence>
<sequence length="251" mass="27370">MITIHQVSKTFPSPQGPVAALEAVSLRVAAGEFVAVIGPSGCGKSTLLRLIADLEQPDVGSLVVGGKTPREARLAHECGIVFQAPVLYPWRTVRQNVALPLEITGQPRAIRHSRADDLLRRVGLGDMANAYPQHLSGGMQQRVALARALAFAPRILLMDEPFAALDELTRERMQQELLAVCADPNLAPSVVFVTHSIAEAVFLADRVVVFSPRPGRVERVIEIDLPRPRTPETRNDPRYFALVTAVRAGLR</sequence>
<dbReference type="OrthoDB" id="9784450at2"/>
<organism evidence="5 6">
    <name type="scientific">Oscillochloris trichoides DG-6</name>
    <dbReference type="NCBI Taxonomy" id="765420"/>
    <lineage>
        <taxon>Bacteria</taxon>
        <taxon>Bacillati</taxon>
        <taxon>Chloroflexota</taxon>
        <taxon>Chloroflexia</taxon>
        <taxon>Chloroflexales</taxon>
        <taxon>Chloroflexineae</taxon>
        <taxon>Oscillochloridaceae</taxon>
        <taxon>Oscillochloris</taxon>
    </lineage>
</organism>
<dbReference type="SUPFAM" id="SSF52540">
    <property type="entry name" value="P-loop containing nucleoside triphosphate hydrolases"/>
    <property type="match status" value="1"/>
</dbReference>
<dbReference type="EMBL" id="ADVR01000012">
    <property type="protein sequence ID" value="EFO81441.1"/>
    <property type="molecule type" value="Genomic_DNA"/>
</dbReference>
<feature type="domain" description="ABC transporter" evidence="4">
    <location>
        <begin position="2"/>
        <end position="237"/>
    </location>
</feature>
<keyword evidence="3" id="KW-0067">ATP-binding</keyword>
<keyword evidence="6" id="KW-1185">Reference proteome</keyword>
<keyword evidence="1" id="KW-0813">Transport</keyword>
<proteinExistence type="predicted"/>
<dbReference type="PANTHER" id="PTHR42788">
    <property type="entry name" value="TAURINE IMPORT ATP-BINDING PROTEIN-RELATED"/>
    <property type="match status" value="1"/>
</dbReference>